<evidence type="ECO:0000256" key="1">
    <source>
        <dbReference type="SAM" id="MobiDB-lite"/>
    </source>
</evidence>
<feature type="region of interest" description="Disordered" evidence="1">
    <location>
        <begin position="1"/>
        <end position="60"/>
    </location>
</feature>
<reference evidence="3" key="1">
    <citation type="submission" date="2020-03" db="EMBL/GenBank/DDBJ databases">
        <title>A high-quality chromosome-level genome assembly of a woody plant with both climbing and erect habits, Rhamnella rubrinervis.</title>
        <authorList>
            <person name="Lu Z."/>
            <person name="Yang Y."/>
            <person name="Zhu X."/>
            <person name="Sun Y."/>
        </authorList>
    </citation>
    <scope>NUCLEOTIDE SEQUENCE</scope>
    <source>
        <strain evidence="3">BYM</strain>
        <tissue evidence="3">Leaf</tissue>
    </source>
</reference>
<feature type="compositionally biased region" description="Basic residues" evidence="1">
    <location>
        <begin position="9"/>
        <end position="21"/>
    </location>
</feature>
<dbReference type="PANTHER" id="PTHR15682:SF2">
    <property type="entry name" value="UNHEALTHY RIBOSOME BIOGENESIS PROTEIN 2 HOMOLOG"/>
    <property type="match status" value="1"/>
</dbReference>
<organism evidence="3 4">
    <name type="scientific">Rhamnella rubrinervis</name>
    <dbReference type="NCBI Taxonomy" id="2594499"/>
    <lineage>
        <taxon>Eukaryota</taxon>
        <taxon>Viridiplantae</taxon>
        <taxon>Streptophyta</taxon>
        <taxon>Embryophyta</taxon>
        <taxon>Tracheophyta</taxon>
        <taxon>Spermatophyta</taxon>
        <taxon>Magnoliopsida</taxon>
        <taxon>eudicotyledons</taxon>
        <taxon>Gunneridae</taxon>
        <taxon>Pentapetalae</taxon>
        <taxon>rosids</taxon>
        <taxon>fabids</taxon>
        <taxon>Rosales</taxon>
        <taxon>Rhamnaceae</taxon>
        <taxon>rhamnoid group</taxon>
        <taxon>Rhamneae</taxon>
        <taxon>Rhamnella</taxon>
    </lineage>
</organism>
<evidence type="ECO:0000313" key="3">
    <source>
        <dbReference type="EMBL" id="KAF3433368.1"/>
    </source>
</evidence>
<accession>A0A8K0DSH3</accession>
<dbReference type="EMBL" id="VOIH02000011">
    <property type="protein sequence ID" value="KAF3433368.1"/>
    <property type="molecule type" value="Genomic_DNA"/>
</dbReference>
<keyword evidence="4" id="KW-1185">Reference proteome</keyword>
<comment type="caution">
    <text evidence="3">The sequence shown here is derived from an EMBL/GenBank/DDBJ whole genome shotgun (WGS) entry which is preliminary data.</text>
</comment>
<dbReference type="PANTHER" id="PTHR15682">
    <property type="entry name" value="UNHEALTHY RIBOSOME BIOGENESIS PROTEIN 2 HOMOLOG"/>
    <property type="match status" value="1"/>
</dbReference>
<sequence length="2132" mass="240757">MADSEWKFKEKRTKKDKKRKGRIIEEAERRPKTHRICFSEQGSEPGGVEEEEEAEISGQRELEQNLEEGCPWRNLQLILSLQNKNLALQKKVELAFGFVTSAVKEGNDATQECETVKLSRLIIFLNDWVQSLLISSEKKISGGDEPHDKIIETYLDFRCWKIFKFCMESSLNSHVSLSYSRNLLRSISLIAKNALSQMEIVSSCPKDMYFIGEGFELYKTVLDCMSLLFSSHGGLSNENLDLWVSTVNPVVELAHKIFAENFDNGNAGVYVLQFSCLICEPFAKFLRAHPTKKTGFRDFIDKLLEPLLHLSGILHLKIDGCNPGGTRNLLKLVEDILSDGLFHPVHIDGFLSLHSTENYVVSDDGKFRDSKTVVKSYHRHLFDRLERIITAKKDLTACNIGELFHLFVDRVTKLKGASVMSRNINMMGKTEGSTRVEDNLLGHTSKMLSKNNNVPFEGSYSLISSSVERRKSLFDFFVLIMEPLLLEINGYVEAKFGVGHVLLDVHCTLKSINNLLASFTHEKVYVRTEDTSEGASLNFLKKVYDMIISLSSNLIKSYKYEVNNRKEMDMLTLLANEILVSIGYLLEIEYEVIEHDLVSLWLMMLSYLAIGHSSTDRLNHCSLPSKITDLGCQLLNLYSQLRQVNNTIFTLCKAIRLVNLHDNDMKYTRFFTSLDGEAYAKSVGILLCLHEFKIAIRKAVKSIPEGQASGCLRELTMDISESLEWMKGSCLVDDQKELDKLDVQSRLWGFYPKAELLGRGLSEVYVIVLDSLTVTTGNCNRVAVSVKDLVNLLCPYTSTLVGAQPDAVNKFLFSVTGKTIENVLAGNKTDFQRFAFSTHWVFVFFFQLYMSCRILYRQATSLMPPVSSRKMTAAMGDPFMGYSGRDWLESTGWTENGYFSWFLQPSASLLAVIQLVSNIYLQENAADCSPLIYLMHAMSLQRLVDLNRQIKSFEYLLQNYDNLVQSRLLDDASLSQYSKRSKRLRRRISALRQEAVDLTGFMMGHLSLVSKDQQTISTSDDSTCKEASTLKSDEWDLGVSDVNNKSLPTAIWWIVCQNIDVWCTHADEKKLKMFLSLLISTSLPYGRSSFREVGNWSSYECGQVKRVSIHQISTGLFEDSILYETRFFRRHFASRFCRVLEKSAFLLIGNFCGNVDFKSSPNWSEVLSGLENSPVVVSNYQHVMCDCFSATELSTYSSYEPLTQSCKESKSLPSISMKFTACQCLLSLLSWMPKGYLDSSSVLLLVTSILNLERCAVGSILDCQNILCAHNYYELFRLFVSCRKALKCIIMASSEEKTETTHASLTSVFFRDSLPALWLFKSLYAVVGIQELLPKDDCGKVEDMVFTLMDHTLYLLLTLNRYQFNHATHTIKYVQNHCKEPDDAEAVHEEKNLLETDPLLNSSDYIEAWRSVSVVPKCLREQMEIFLITLKDALCNEQVGSNAYLLDLNKFSSLVSCFSGFLWGVASVVKEIDMRNSNHKIKLLRSEHKPVSEINLCINAFVEFSTLLIYMLLFEDDKFSRSLCNGQNLQKSSCNTEELLLQGIGEEADISSGKQQHSPSGAVTFSASSGIENDSRISGVPWKWCLLKDADSTGCVLAEDVSSELQSLNKPFLRSLLKGDYPKAAFLVRQLLISFSAILRLNLHIDSAPLSSSLVKICTGVSKILLLEFVDLNQLSQPFSFVWLDGVLKFLEELGAHFPSVNPTLSRHTYVNLVELQLRAIGKCIALQGKRASIASRETETSTKMLNGNVGWFEASLKCQPYCLDEFRARLRLSFIVFIKKPHELHLLSAIQAIERALVGLRETCTTIYDIHTGSADGGKVSSTVAAGIDCLDLVLDFVSGRKRLGVVKRHIQSLIASVFNIILHLQSPLIFYEKLIDSEGDNEPDPGAVILMGIEVLTRISGKHALFQMEAWHVAQCLRIPAALFQDFHQLKLSKASILNDSSVISNDLVSDPVPSMRFCSVDRKFSVDLFAACCRLLYTVMKHHKSECERCIALLEASVCVLLHSLETMDTSSVVINGYFSWEVEEGVKCAYSLRRIYEEVRHQKDVFALHCSQFLSSYIWVYSGFGPLRTGIKREIDEALRPGVYALLDACSADDLQRLHTVFGEGPCRNTLATLQHDYKLHFQYEGKV</sequence>
<proteinExistence type="predicted"/>
<dbReference type="InterPro" id="IPR018849">
    <property type="entry name" value="Urb2/Npa2_C"/>
</dbReference>
<dbReference type="Pfam" id="PF10441">
    <property type="entry name" value="Urb2"/>
    <property type="match status" value="1"/>
</dbReference>
<dbReference type="OrthoDB" id="160374at2759"/>
<dbReference type="GO" id="GO:0005730">
    <property type="term" value="C:nucleolus"/>
    <property type="evidence" value="ECO:0007669"/>
    <property type="project" value="TreeGrafter"/>
</dbReference>
<protein>
    <recommendedName>
        <fullName evidence="2">Nucleolar 27S pre-rRNA processing Urb2/Npa2 C-terminal domain-containing protein</fullName>
    </recommendedName>
</protein>
<dbReference type="InterPro" id="IPR052609">
    <property type="entry name" value="Ribosome_Biogenesis_Reg"/>
</dbReference>
<name>A0A8K0DSH3_9ROSA</name>
<evidence type="ECO:0000259" key="2">
    <source>
        <dbReference type="Pfam" id="PF10441"/>
    </source>
</evidence>
<feature type="domain" description="Nucleolar 27S pre-rRNA processing Urb2/Npa2 C-terminal" evidence="2">
    <location>
        <begin position="1894"/>
        <end position="2131"/>
    </location>
</feature>
<dbReference type="GO" id="GO:0042254">
    <property type="term" value="P:ribosome biogenesis"/>
    <property type="evidence" value="ECO:0007669"/>
    <property type="project" value="TreeGrafter"/>
</dbReference>
<evidence type="ECO:0000313" key="4">
    <source>
        <dbReference type="Proteomes" id="UP000796880"/>
    </source>
</evidence>
<gene>
    <name evidence="3" type="ORF">FNV43_RR24470</name>
</gene>
<dbReference type="Proteomes" id="UP000796880">
    <property type="component" value="Unassembled WGS sequence"/>
</dbReference>